<protein>
    <recommendedName>
        <fullName evidence="5">Ubiquitin-like protease family profile domain-containing protein</fullName>
    </recommendedName>
</protein>
<gene>
    <name evidence="6" type="ORF">OUZ56_010281</name>
</gene>
<dbReference type="Gene3D" id="3.40.395.10">
    <property type="entry name" value="Adenoviral Proteinase, Chain A"/>
    <property type="match status" value="1"/>
</dbReference>
<keyword evidence="7" id="KW-1185">Reference proteome</keyword>
<evidence type="ECO:0000313" key="7">
    <source>
        <dbReference type="Proteomes" id="UP001234178"/>
    </source>
</evidence>
<evidence type="ECO:0000313" key="6">
    <source>
        <dbReference type="EMBL" id="KAK4024787.1"/>
    </source>
</evidence>
<dbReference type="InterPro" id="IPR003653">
    <property type="entry name" value="Peptidase_C48_C"/>
</dbReference>
<feature type="domain" description="Ubiquitin-like protease family profile" evidence="5">
    <location>
        <begin position="493"/>
        <end position="688"/>
    </location>
</feature>
<comment type="similarity">
    <text evidence="1">Belongs to the peptidase C48 family.</text>
</comment>
<name>A0ABR0AI33_9CRUS</name>
<proteinExistence type="inferred from homology"/>
<sequence>MSIAWLDICNAFGSVPHAVLNELFTSLPIPEDLRRILMDIFSGNQMDFAVEIHPHFPDSSHLLPSLSHHLASGRVPKDCLTQLDTECRKFLGLICNLPNHATVPFFYTDRRVGGLGTCRLTDDADIWTIASAAKLLICRDPTVRNIFREQLHDTIWRGFRNEHPGVLPVGEYLSGYVDGGLYRLRYAEVGSNLRNLARQAAKRLGVRIDVSGDENLRIVADDVSVSPVKAVHGLRKEARQRYTRDLISEKSHQGVVATGLFMEDKSKDMARLVSCRTPLSFRDWRYLHRARLDILPLRGHSWFCSQEQDTCCHRCGKENETGFHVLYHCEEGLQLATKRHNTIQDLLESLLVKQGHDVTINNAILGQRLRPDVEFQLSGSRVMVDVVVCYDQPGSMENAYRRKYDKYSSHGRILPLVVGSLGSWYPRNDEIRSILGINGRFWGAFRFKARLAAIQGHFHESDYILGFTGIKRLNFKLAVPFSTLTSCKETEVITVTVVERETLPATKDFNYESSEPLNELNHSNKGNNQATGIETLKGTNWLDDVVVDDYLKLIAKSSNMEPVSPKDINLSCFFVLSLLRAQQTGNWSQVMKATRKINVLETDLILIPVNINNVHWTLATLCCNEKLLKFYDSLGGEGGDFLKLILQHFASLTNTSFNEWTIEVMKNIPRQENSYDCRVFVCQYSLCLSKGAPLNFHQDNMKIIREIMIEELTTRKLRGRTFVAPSPIADAGPDGATYNHHADMPIEKCCGAHPASKMDMSYVAASPIPAIYNQPMSFAAPSRIPESPEHDPPIFRLDSMAAPLQNPAVAANSRGKSQYRIETSTAEYHASSVPPKKRKIVYENGYVKKNFRTTFRIFNTAELHVLSLREHVKALHQQTRRLEERLVKKTQAENLMKKNKYTWEPEVIACCIILHARSPGTYKYIRRSKLLLLPSVSTLRSYIGKSTGDVGFNPIAEKRLTSLAAILGEQEKEVSLEIDKMAIDPKMRKIKQWDRIVGQVNTGGVLAIQDGKPILANRLLAFHMTVFPGNGTGTAAIARVGGFILRCLYERELCTKCIENLETINETSQQKCDFLFLTFGTDRGGLFYPNWSFISRLVTIEKFLRKAVPLIHGATHIVKDLIEFIRLHLLNCESMCRGEGPTPDVPIHNEELVQCILEKFLSPAISNYASHISEMKNQNQT</sequence>
<organism evidence="6 7">
    <name type="scientific">Daphnia magna</name>
    <dbReference type="NCBI Taxonomy" id="35525"/>
    <lineage>
        <taxon>Eukaryota</taxon>
        <taxon>Metazoa</taxon>
        <taxon>Ecdysozoa</taxon>
        <taxon>Arthropoda</taxon>
        <taxon>Crustacea</taxon>
        <taxon>Branchiopoda</taxon>
        <taxon>Diplostraca</taxon>
        <taxon>Cladocera</taxon>
        <taxon>Anomopoda</taxon>
        <taxon>Daphniidae</taxon>
        <taxon>Daphnia</taxon>
    </lineage>
</organism>
<dbReference type="PANTHER" id="PTHR48455:SF1">
    <property type="entry name" value="TRANSPOSABLE ELEMENT P TRANSPOSASE-LIKE PROTEIN"/>
    <property type="match status" value="1"/>
</dbReference>
<keyword evidence="3" id="KW-0378">Hydrolase</keyword>
<dbReference type="PROSITE" id="PS50600">
    <property type="entry name" value="ULP_PROTEASE"/>
    <property type="match status" value="1"/>
</dbReference>
<keyword evidence="2" id="KW-0645">Protease</keyword>
<dbReference type="InterPro" id="IPR038765">
    <property type="entry name" value="Papain-like_cys_pep_sf"/>
</dbReference>
<evidence type="ECO:0000256" key="4">
    <source>
        <dbReference type="SAM" id="Coils"/>
    </source>
</evidence>
<comment type="caution">
    <text evidence="6">The sequence shown here is derived from an EMBL/GenBank/DDBJ whole genome shotgun (WGS) entry which is preliminary data.</text>
</comment>
<evidence type="ECO:0000256" key="2">
    <source>
        <dbReference type="ARBA" id="ARBA00022670"/>
    </source>
</evidence>
<evidence type="ECO:0000256" key="1">
    <source>
        <dbReference type="ARBA" id="ARBA00005234"/>
    </source>
</evidence>
<dbReference type="PANTHER" id="PTHR48455">
    <property type="entry name" value="TRANSPOSABLE ELEMENT P TRANSPOSASE-LIKE PROTEIN"/>
    <property type="match status" value="1"/>
</dbReference>
<dbReference type="Pfam" id="PF02902">
    <property type="entry name" value="Peptidase_C48"/>
    <property type="match status" value="1"/>
</dbReference>
<reference evidence="6 7" key="1">
    <citation type="journal article" date="2023" name="Nucleic Acids Res.">
        <title>The hologenome of Daphnia magna reveals possible DNA methylation and microbiome-mediated evolution of the host genome.</title>
        <authorList>
            <person name="Chaturvedi A."/>
            <person name="Li X."/>
            <person name="Dhandapani V."/>
            <person name="Marshall H."/>
            <person name="Kissane S."/>
            <person name="Cuenca-Cambronero M."/>
            <person name="Asole G."/>
            <person name="Calvet F."/>
            <person name="Ruiz-Romero M."/>
            <person name="Marangio P."/>
            <person name="Guigo R."/>
            <person name="Rago D."/>
            <person name="Mirbahai L."/>
            <person name="Eastwood N."/>
            <person name="Colbourne J.K."/>
            <person name="Zhou J."/>
            <person name="Mallon E."/>
            <person name="Orsini L."/>
        </authorList>
    </citation>
    <scope>NUCLEOTIDE SEQUENCE [LARGE SCALE GENOMIC DNA]</scope>
    <source>
        <strain evidence="6">LRV0_1</strain>
    </source>
</reference>
<evidence type="ECO:0000256" key="3">
    <source>
        <dbReference type="ARBA" id="ARBA00022801"/>
    </source>
</evidence>
<keyword evidence="4" id="KW-0175">Coiled coil</keyword>
<accession>A0ABR0AI33</accession>
<dbReference type="Proteomes" id="UP001234178">
    <property type="component" value="Unassembled WGS sequence"/>
</dbReference>
<dbReference type="SUPFAM" id="SSF54001">
    <property type="entry name" value="Cysteine proteinases"/>
    <property type="match status" value="1"/>
</dbReference>
<dbReference type="EMBL" id="JAOYFB010000037">
    <property type="protein sequence ID" value="KAK4024787.1"/>
    <property type="molecule type" value="Genomic_DNA"/>
</dbReference>
<evidence type="ECO:0000259" key="5">
    <source>
        <dbReference type="PROSITE" id="PS50600"/>
    </source>
</evidence>
<feature type="coiled-coil region" evidence="4">
    <location>
        <begin position="865"/>
        <end position="892"/>
    </location>
</feature>